<dbReference type="Proteomes" id="UP000015354">
    <property type="component" value="Unassembled WGS sequence"/>
</dbReference>
<gene>
    <name evidence="1" type="ORF">STCU_10685</name>
</gene>
<evidence type="ECO:0000313" key="2">
    <source>
        <dbReference type="Proteomes" id="UP000015354"/>
    </source>
</evidence>
<evidence type="ECO:0000313" key="1">
    <source>
        <dbReference type="EMBL" id="EPY17325.1"/>
    </source>
</evidence>
<comment type="caution">
    <text evidence="1">The sequence shown here is derived from an EMBL/GenBank/DDBJ whole genome shotgun (WGS) entry which is preliminary data.</text>
</comment>
<organism evidence="1 2">
    <name type="scientific">Strigomonas culicis</name>
    <dbReference type="NCBI Taxonomy" id="28005"/>
    <lineage>
        <taxon>Eukaryota</taxon>
        <taxon>Discoba</taxon>
        <taxon>Euglenozoa</taxon>
        <taxon>Kinetoplastea</taxon>
        <taxon>Metakinetoplastina</taxon>
        <taxon>Trypanosomatida</taxon>
        <taxon>Trypanosomatidae</taxon>
        <taxon>Strigomonadinae</taxon>
        <taxon>Strigomonas</taxon>
    </lineage>
</organism>
<accession>S9V3A7</accession>
<sequence length="121" mass="13923">MFFFYVLHFLHQFQRHRGVGPFLSGSVRRDLEELLLRLARQCVGQLHAKQQLALVLVPVGGVHAHLLRHRARRRESVEGLRCHLQGALLGRRQLDGHMLQRLGCLVLEGNFRLKDIVLHGV</sequence>
<name>S9V3A7_9TRYP</name>
<protein>
    <submittedName>
        <fullName evidence="1">Uncharacterized protein</fullName>
    </submittedName>
</protein>
<dbReference type="EMBL" id="ATMH01010537">
    <property type="protein sequence ID" value="EPY17325.1"/>
    <property type="molecule type" value="Genomic_DNA"/>
</dbReference>
<reference evidence="1 2" key="1">
    <citation type="journal article" date="2013" name="PLoS ONE">
        <title>Predicting the Proteins of Angomonas deanei, Strigomonas culicis and Their Respective Endosymbionts Reveals New Aspects of the Trypanosomatidae Family.</title>
        <authorList>
            <person name="Motta M.C."/>
            <person name="Martins A.C."/>
            <person name="de Souza S.S."/>
            <person name="Catta-Preta C.M."/>
            <person name="Silva R."/>
            <person name="Klein C.C."/>
            <person name="de Almeida L.G."/>
            <person name="de Lima Cunha O."/>
            <person name="Ciapina L.P."/>
            <person name="Brocchi M."/>
            <person name="Colabardini A.C."/>
            <person name="de Araujo Lima B."/>
            <person name="Machado C.R."/>
            <person name="de Almeida Soares C.M."/>
            <person name="Probst C.M."/>
            <person name="de Menezes C.B."/>
            <person name="Thompson C.E."/>
            <person name="Bartholomeu D.C."/>
            <person name="Gradia D.F."/>
            <person name="Pavoni D.P."/>
            <person name="Grisard E.C."/>
            <person name="Fantinatti-Garboggini F."/>
            <person name="Marchini F.K."/>
            <person name="Rodrigues-Luiz G.F."/>
            <person name="Wagner G."/>
            <person name="Goldman G.H."/>
            <person name="Fietto J.L."/>
            <person name="Elias M.C."/>
            <person name="Goldman M.H."/>
            <person name="Sagot M.F."/>
            <person name="Pereira M."/>
            <person name="Stoco P.H."/>
            <person name="de Mendonca-Neto R.P."/>
            <person name="Teixeira S.M."/>
            <person name="Maciel T.E."/>
            <person name="de Oliveira Mendes T.A."/>
            <person name="Urmenyi T.P."/>
            <person name="de Souza W."/>
            <person name="Schenkman S."/>
            <person name="de Vasconcelos A.T."/>
        </authorList>
    </citation>
    <scope>NUCLEOTIDE SEQUENCE [LARGE SCALE GENOMIC DNA]</scope>
</reference>
<keyword evidence="2" id="KW-1185">Reference proteome</keyword>
<dbReference type="AlphaFoldDB" id="S9V3A7"/>
<proteinExistence type="predicted"/>